<accession>A0A8I6RKK3</accession>
<dbReference type="RefSeq" id="XP_014247978.1">
    <property type="nucleotide sequence ID" value="XM_014392492.2"/>
</dbReference>
<keyword evidence="2" id="KW-0732">Signal</keyword>
<dbReference type="OrthoDB" id="6648090at2759"/>
<dbReference type="EnsemblMetazoa" id="XM_014392492.2">
    <property type="protein sequence ID" value="XP_014247978.1"/>
    <property type="gene ID" value="LOC106665784"/>
</dbReference>
<feature type="compositionally biased region" description="Basic and acidic residues" evidence="1">
    <location>
        <begin position="139"/>
        <end position="152"/>
    </location>
</feature>
<dbReference type="AlphaFoldDB" id="A0A8I6RKK3"/>
<dbReference type="KEGG" id="clec:106665784"/>
<feature type="chain" id="PRO_5035152918" evidence="2">
    <location>
        <begin position="22"/>
        <end position="257"/>
    </location>
</feature>
<sequence>MHSRFKPHLLLILLSCGYLFAFPAPDCPCPGDKWMPPFRPSQLIYSEFPEDRARSLNLNRRESFINHYEKKPRTLSPQPKDYPEDNTITHYSAQTGSDDFFNFNLFSGLKGVKYEKPSEILERDAQILDGMNPPLSPEGRSKDSDNSHEGTRQDYFYTSTNHLEYPVVGQEKKIVTRPPQSSTLANTVYPINKISVFKNPPKPPGFKLWPGLARWKTVLEDQELSLQYMKPPPLGQKQIWARTYKQRLRPKSGFNYL</sequence>
<organism evidence="3 4">
    <name type="scientific">Cimex lectularius</name>
    <name type="common">Bed bug</name>
    <name type="synonym">Acanthia lectularia</name>
    <dbReference type="NCBI Taxonomy" id="79782"/>
    <lineage>
        <taxon>Eukaryota</taxon>
        <taxon>Metazoa</taxon>
        <taxon>Ecdysozoa</taxon>
        <taxon>Arthropoda</taxon>
        <taxon>Hexapoda</taxon>
        <taxon>Insecta</taxon>
        <taxon>Pterygota</taxon>
        <taxon>Neoptera</taxon>
        <taxon>Paraneoptera</taxon>
        <taxon>Hemiptera</taxon>
        <taxon>Heteroptera</taxon>
        <taxon>Panheteroptera</taxon>
        <taxon>Cimicomorpha</taxon>
        <taxon>Cimicidae</taxon>
        <taxon>Cimex</taxon>
    </lineage>
</organism>
<evidence type="ECO:0000313" key="3">
    <source>
        <dbReference type="EnsemblMetazoa" id="XP_014247978.1"/>
    </source>
</evidence>
<feature type="signal peptide" evidence="2">
    <location>
        <begin position="1"/>
        <end position="21"/>
    </location>
</feature>
<keyword evidence="4" id="KW-1185">Reference proteome</keyword>
<evidence type="ECO:0000256" key="2">
    <source>
        <dbReference type="SAM" id="SignalP"/>
    </source>
</evidence>
<evidence type="ECO:0000313" key="4">
    <source>
        <dbReference type="Proteomes" id="UP000494040"/>
    </source>
</evidence>
<dbReference type="GeneID" id="106665784"/>
<protein>
    <submittedName>
        <fullName evidence="3">Uncharacterized protein</fullName>
    </submittedName>
</protein>
<proteinExistence type="predicted"/>
<feature type="region of interest" description="Disordered" evidence="1">
    <location>
        <begin position="129"/>
        <end position="152"/>
    </location>
</feature>
<reference evidence="3" key="1">
    <citation type="submission" date="2022-01" db="UniProtKB">
        <authorList>
            <consortium name="EnsemblMetazoa"/>
        </authorList>
    </citation>
    <scope>IDENTIFICATION</scope>
</reference>
<name>A0A8I6RKK3_CIMLE</name>
<evidence type="ECO:0000256" key="1">
    <source>
        <dbReference type="SAM" id="MobiDB-lite"/>
    </source>
</evidence>
<dbReference type="Proteomes" id="UP000494040">
    <property type="component" value="Unassembled WGS sequence"/>
</dbReference>